<name>A0ABU5NRC3_9BACI</name>
<keyword evidence="4" id="KW-1185">Reference proteome</keyword>
<dbReference type="Proteomes" id="UP001289615">
    <property type="component" value="Unassembled WGS sequence"/>
</dbReference>
<evidence type="ECO:0000256" key="2">
    <source>
        <dbReference type="SAM" id="MobiDB-lite"/>
    </source>
</evidence>
<feature type="coiled-coil region" evidence="1">
    <location>
        <begin position="70"/>
        <end position="104"/>
    </location>
</feature>
<proteinExistence type="predicted"/>
<organism evidence="3 4">
    <name type="scientific">Lysinibacillus irui</name>
    <dbReference type="NCBI Taxonomy" id="2998077"/>
    <lineage>
        <taxon>Bacteria</taxon>
        <taxon>Bacillati</taxon>
        <taxon>Bacillota</taxon>
        <taxon>Bacilli</taxon>
        <taxon>Bacillales</taxon>
        <taxon>Bacillaceae</taxon>
        <taxon>Lysinibacillus</taxon>
    </lineage>
</organism>
<evidence type="ECO:0000256" key="1">
    <source>
        <dbReference type="SAM" id="Coils"/>
    </source>
</evidence>
<reference evidence="3 4" key="1">
    <citation type="submission" date="2023-12" db="EMBL/GenBank/DDBJ databases">
        <title>Genome comparison identifies genes involved in endophytic behavior of Lysinibacillus irui and provides insights into its role as a plant-growth promoting bacterium.</title>
        <authorList>
            <person name="Hilario S."/>
            <person name="Matos I."/>
            <person name="Goncalves M.F.M."/>
            <person name="Pardo C.A."/>
            <person name="Santos M.J."/>
        </authorList>
    </citation>
    <scope>NUCLEOTIDE SEQUENCE [LARGE SCALE GENOMIC DNA]</scope>
    <source>
        <strain evidence="3 4">B3</strain>
    </source>
</reference>
<protein>
    <submittedName>
        <fullName evidence="3">Uncharacterized protein</fullName>
    </submittedName>
</protein>
<keyword evidence="1" id="KW-0175">Coiled coil</keyword>
<evidence type="ECO:0000313" key="4">
    <source>
        <dbReference type="Proteomes" id="UP001289615"/>
    </source>
</evidence>
<gene>
    <name evidence="3" type="ORF">U6C28_19590</name>
</gene>
<comment type="caution">
    <text evidence="3">The sequence shown here is derived from an EMBL/GenBank/DDBJ whole genome shotgun (WGS) entry which is preliminary data.</text>
</comment>
<sequence>MEESKLYTTQEIENLKQKIDAYRESLTTLKKGTSIEDFLYMKQEFDGLKMQMAHLEGITETLDTKQNSYIKGYDEQIKLLSLQLESLNHTIEGMNQEILAVLNKLVTADTTTIPPSIEMPSHTSAALLPRQPRMTQTADQTTITTAQPSYRLLQNFAGKAKKHQLNVNNGGPSPHHDIQATKPEERHFNQQYFQSINTHPSQIYNGLYRNTTVESTFHFKNATDAKEVPVSVYDPLQQTSSEENIENEHLESSIVLEAESTKTETLDAPIEVVKTESEHNRLEMPEVSNESLEQAILELPSEDINQVISKNVEMPVNTHHSPSLETEEYVEVYQAGTTFEIHPSLEEANRQPEPVIKPIEEENKQPEPVIRPIEEENKQPEPVNELIEEESKQSDLVNKPIEEENKKGKNSFFNFFKRWS</sequence>
<feature type="region of interest" description="Disordered" evidence="2">
    <location>
        <begin position="361"/>
        <end position="404"/>
    </location>
</feature>
<dbReference type="RefSeq" id="WP_322610567.1">
    <property type="nucleotide sequence ID" value="NZ_JAXLNX010000004.1"/>
</dbReference>
<evidence type="ECO:0000313" key="3">
    <source>
        <dbReference type="EMBL" id="MEA0978509.1"/>
    </source>
</evidence>
<dbReference type="EMBL" id="JAXUIA010000015">
    <property type="protein sequence ID" value="MEA0978509.1"/>
    <property type="molecule type" value="Genomic_DNA"/>
</dbReference>
<accession>A0ABU5NRC3</accession>